<organism evidence="3 4">
    <name type="scientific">Chryseobacterium taiwanense</name>
    <dbReference type="NCBI Taxonomy" id="363331"/>
    <lineage>
        <taxon>Bacteria</taxon>
        <taxon>Pseudomonadati</taxon>
        <taxon>Bacteroidota</taxon>
        <taxon>Flavobacteriia</taxon>
        <taxon>Flavobacteriales</taxon>
        <taxon>Weeksellaceae</taxon>
        <taxon>Chryseobacterium group</taxon>
        <taxon>Chryseobacterium</taxon>
    </lineage>
</organism>
<dbReference type="EMBL" id="JWTA01000018">
    <property type="protein sequence ID" value="KIC61499.1"/>
    <property type="molecule type" value="Genomic_DNA"/>
</dbReference>
<dbReference type="OrthoDB" id="1466811at2"/>
<comment type="caution">
    <text evidence="3">The sequence shown here is derived from an EMBL/GenBank/DDBJ whole genome shotgun (WGS) entry which is preliminary data.</text>
</comment>
<evidence type="ECO:0000256" key="2">
    <source>
        <dbReference type="SAM" id="SignalP"/>
    </source>
</evidence>
<dbReference type="AlphaFoldDB" id="A0A0B4CJR4"/>
<feature type="coiled-coil region" evidence="1">
    <location>
        <begin position="55"/>
        <end position="89"/>
    </location>
</feature>
<feature type="signal peptide" evidence="2">
    <location>
        <begin position="1"/>
        <end position="19"/>
    </location>
</feature>
<dbReference type="RefSeq" id="WP_039372370.1">
    <property type="nucleotide sequence ID" value="NZ_JWTA01000018.1"/>
</dbReference>
<name>A0A0B4CJR4_9FLAO</name>
<dbReference type="Proteomes" id="UP000031167">
    <property type="component" value="Unassembled WGS sequence"/>
</dbReference>
<evidence type="ECO:0000313" key="3">
    <source>
        <dbReference type="EMBL" id="KIC61499.1"/>
    </source>
</evidence>
<evidence type="ECO:0000313" key="4">
    <source>
        <dbReference type="Proteomes" id="UP000031167"/>
    </source>
</evidence>
<feature type="chain" id="PRO_5002085866" description="Outer membrane protein beta-barrel domain-containing protein" evidence="2">
    <location>
        <begin position="20"/>
        <end position="361"/>
    </location>
</feature>
<keyword evidence="2" id="KW-0732">Signal</keyword>
<keyword evidence="1" id="KW-0175">Coiled coil</keyword>
<keyword evidence="4" id="KW-1185">Reference proteome</keyword>
<evidence type="ECO:0000256" key="1">
    <source>
        <dbReference type="SAM" id="Coils"/>
    </source>
</evidence>
<gene>
    <name evidence="3" type="ORF">RM51_16945</name>
</gene>
<accession>A0A0B4CJR4</accession>
<sequence>MKIKITLLASTFISVFAFGQSDKNIDFKMQNYTKKIDSIITSEKQKMNVELDETLEKVKGNKVASIEERQKLKAEIAEKYEQIINEKIENERFELDNATKDLVKNIVLNPEGKYSLSFEPYTGRIQFKGKRVLLPKDYLHSFKLSISFVGASLTTKNEPFRFYSKDSEVKNSVYNSVSFNFKYENQLGGFKSPIFYRIGIGTRADYFVPKYGKVFSQDDKNLFVQDFTKGVLKKTSLNNTYIMIPLELKWVLNPKYVEFENVKYVDNRETQFYVVAGLYGGIRAASVIYNKYSTEYSNRIVERETVSKGVNNFIVGGKLGIGYGGLGLYIQKDFTPTFDNNALINSKYGIQIGLELVSVNF</sequence>
<protein>
    <recommendedName>
        <fullName evidence="5">Outer membrane protein beta-barrel domain-containing protein</fullName>
    </recommendedName>
</protein>
<dbReference type="STRING" id="363331.RM51_16945"/>
<reference evidence="3 4" key="1">
    <citation type="submission" date="2014-12" db="EMBL/GenBank/DDBJ databases">
        <title>Genome sequencing of Chryseobacterium taiwanense TPW19.</title>
        <authorList>
            <person name="Tan P.W."/>
            <person name="Chan K.-G."/>
        </authorList>
    </citation>
    <scope>NUCLEOTIDE SEQUENCE [LARGE SCALE GENOMIC DNA]</scope>
    <source>
        <strain evidence="3 4">TPW19</strain>
    </source>
</reference>
<proteinExistence type="predicted"/>
<evidence type="ECO:0008006" key="5">
    <source>
        <dbReference type="Google" id="ProtNLM"/>
    </source>
</evidence>